<keyword evidence="2" id="KW-1185">Reference proteome</keyword>
<evidence type="ECO:0000313" key="1">
    <source>
        <dbReference type="EMBL" id="KAL0485906.1"/>
    </source>
</evidence>
<dbReference type="EMBL" id="JAOPGA020001182">
    <property type="protein sequence ID" value="KAL0485906.1"/>
    <property type="molecule type" value="Genomic_DNA"/>
</dbReference>
<dbReference type="AlphaFoldDB" id="A0AAW2Z7Y5"/>
<evidence type="ECO:0000313" key="2">
    <source>
        <dbReference type="Proteomes" id="UP001431209"/>
    </source>
</evidence>
<sequence length="359" mass="41460">MAMRALTLQVFISLFLYSFARFAVLNQFVVSERPYTYLSSQITEDHLYLFADKNFDHIFLKVDLETSTVTHTQHFDNYVIRNLAPFFDIPGDKMYFIYLYLLQTQYRISSFNLKDLSYEKNSTFDVTFYNGVGLLNSYMKSIYIPEEDFPMGNQLKQVHLSNFTDTGRIVNLDEFGVVLKKYQKYGEPIIYAIAFHQDIHLNILDFSIIKYDLVDLKVIKSWTTKDPSLYAYTSCFVPGGKYLGLGLGAPNVPTGVALFDLESFNVEKQFSVMSTFNQKSYPTILSSNGKDMYFTTSNRDLEHRDCMVWKVSLSNFTVNNAEHVYTQDKKGICNVVMLESNNRGSYFATDLGRSVFHTN</sequence>
<comment type="caution">
    <text evidence="1">The sequence shown here is derived from an EMBL/GenBank/DDBJ whole genome shotgun (WGS) entry which is preliminary data.</text>
</comment>
<accession>A0AAW2Z7Y5</accession>
<reference evidence="1 2" key="1">
    <citation type="submission" date="2024-03" db="EMBL/GenBank/DDBJ databases">
        <title>The Acrasis kona genome and developmental transcriptomes reveal deep origins of eukaryotic multicellular pathways.</title>
        <authorList>
            <person name="Sheikh S."/>
            <person name="Fu C.-J."/>
            <person name="Brown M.W."/>
            <person name="Baldauf S.L."/>
        </authorList>
    </citation>
    <scope>NUCLEOTIDE SEQUENCE [LARGE SCALE GENOMIC DNA]</scope>
    <source>
        <strain evidence="1 2">ATCC MYA-3509</strain>
    </source>
</reference>
<dbReference type="Proteomes" id="UP001431209">
    <property type="component" value="Unassembled WGS sequence"/>
</dbReference>
<name>A0AAW2Z7Y5_9EUKA</name>
<proteinExistence type="predicted"/>
<organism evidence="1 2">
    <name type="scientific">Acrasis kona</name>
    <dbReference type="NCBI Taxonomy" id="1008807"/>
    <lineage>
        <taxon>Eukaryota</taxon>
        <taxon>Discoba</taxon>
        <taxon>Heterolobosea</taxon>
        <taxon>Tetramitia</taxon>
        <taxon>Eutetramitia</taxon>
        <taxon>Acrasidae</taxon>
        <taxon>Acrasis</taxon>
    </lineage>
</organism>
<gene>
    <name evidence="1" type="ORF">AKO1_002171</name>
</gene>
<protein>
    <submittedName>
        <fullName evidence="1">Uncharacterized protein</fullName>
    </submittedName>
</protein>
<dbReference type="SUPFAM" id="SSF82171">
    <property type="entry name" value="DPP6 N-terminal domain-like"/>
    <property type="match status" value="1"/>
</dbReference>